<organism evidence="1 2">
    <name type="scientific">Desertifilum tharense IPPAS B-1220</name>
    <dbReference type="NCBI Taxonomy" id="1781255"/>
    <lineage>
        <taxon>Bacteria</taxon>
        <taxon>Bacillati</taxon>
        <taxon>Cyanobacteriota</taxon>
        <taxon>Cyanophyceae</taxon>
        <taxon>Desertifilales</taxon>
        <taxon>Desertifilaceae</taxon>
        <taxon>Desertifilum</taxon>
    </lineage>
</organism>
<protein>
    <submittedName>
        <fullName evidence="1">Adenylate/guanylate cyclase domain-containing protein</fullName>
        <ecNumber evidence="1">4.6.1.-</ecNumber>
    </submittedName>
</protein>
<dbReference type="EC" id="4.6.1.-" evidence="1"/>
<sequence>MLKLYQGILQQGRAIADNPPECLELQTLGLIARHQDRWEVHNPIYAAIFNLDWVNRALKLQNSPLEMISVSAALIFTDIVASTARMVADEQHTLHLVQRDLQQMRQLCQQFGGQVLKSLGDGLLMSFESPEKAVSYAIAIQEAFAIASSNLPERDILYHRIGIHLGDVFFRGDDVMGKGVNLASRLQQQY</sequence>
<evidence type="ECO:0000313" key="1">
    <source>
        <dbReference type="EMBL" id="XPM64154.1"/>
    </source>
</evidence>
<dbReference type="Proteomes" id="UP000095472">
    <property type="component" value="Chromosome"/>
</dbReference>
<keyword evidence="2" id="KW-1185">Reference proteome</keyword>
<name>A0ACD5GTU2_9CYAN</name>
<evidence type="ECO:0000313" key="2">
    <source>
        <dbReference type="Proteomes" id="UP000095472"/>
    </source>
</evidence>
<accession>A0ACD5GTU2</accession>
<reference evidence="1 2" key="1">
    <citation type="journal article" date="2016" name="Genome Announc.">
        <title>Draft Genome Sequence of the Thermotolerant Cyanobacterium Desertifilum sp. IPPAS B-1220.</title>
        <authorList>
            <person name="Mironov K.S."/>
            <person name="Sinetova M.A."/>
            <person name="Bolatkhan K."/>
            <person name="Zayadan B.K."/>
            <person name="Ustinova V.V."/>
            <person name="Kupriyanova E.V."/>
            <person name="Skrypnik A.N."/>
            <person name="Gogoleva N.E."/>
            <person name="Gogolev Y.V."/>
            <person name="Los D.A."/>
        </authorList>
    </citation>
    <scope>NUCLEOTIDE SEQUENCE [LARGE SCALE GENOMIC DNA]</scope>
    <source>
        <strain evidence="1 2">IPPAS B-1220</strain>
    </source>
</reference>
<proteinExistence type="predicted"/>
<dbReference type="EMBL" id="CP182909">
    <property type="protein sequence ID" value="XPM64154.1"/>
    <property type="molecule type" value="Genomic_DNA"/>
</dbReference>
<gene>
    <name evidence="1" type="ORF">BH720_034970</name>
</gene>
<keyword evidence="1" id="KW-0456">Lyase</keyword>